<dbReference type="PANTHER" id="PTHR33221">
    <property type="entry name" value="WINGED HELIX-TURN-HELIX TRANSCRIPTIONAL REGULATOR, RRF2 FAMILY"/>
    <property type="match status" value="1"/>
</dbReference>
<dbReference type="EMBL" id="JABXWD010000154">
    <property type="protein sequence ID" value="MBV6341826.1"/>
    <property type="molecule type" value="Genomic_DNA"/>
</dbReference>
<dbReference type="InterPro" id="IPR000944">
    <property type="entry name" value="Tscrpt_reg_Rrf2"/>
</dbReference>
<dbReference type="Pfam" id="PF02082">
    <property type="entry name" value="Rrf2"/>
    <property type="match status" value="1"/>
</dbReference>
<gene>
    <name evidence="2" type="ORF">HWQ67_09535</name>
</gene>
<dbReference type="InterPro" id="IPR030489">
    <property type="entry name" value="TR_Rrf2-type_CS"/>
</dbReference>
<feature type="non-terminal residue" evidence="2">
    <location>
        <position position="1"/>
    </location>
</feature>
<keyword evidence="3" id="KW-1185">Reference proteome</keyword>
<evidence type="ECO:0000256" key="1">
    <source>
        <dbReference type="ARBA" id="ARBA00023125"/>
    </source>
</evidence>
<name>A0ABS6RYZ6_9BACT</name>
<dbReference type="PROSITE" id="PS01332">
    <property type="entry name" value="HTH_RRF2_1"/>
    <property type="match status" value="1"/>
</dbReference>
<accession>A0ABS6RYZ6</accession>
<proteinExistence type="predicted"/>
<dbReference type="InterPro" id="IPR011991">
    <property type="entry name" value="ArsR-like_HTH"/>
</dbReference>
<evidence type="ECO:0000313" key="3">
    <source>
        <dbReference type="Proteomes" id="UP001196980"/>
    </source>
</evidence>
<sequence length="150" mass="16135">YGVRAMFEIAKGYPDTPITIREIAQRQDVSVPYLEQILGRLRKTGLVKSVKGPGGGYLLVSSPERVTIGAIVSDLEGPVAITSCLDPDEGCVKIDGCVVHLLWKALGRQIEDFLNTITLVDLLEGSQFDSQMLMAATEATSGLADRTVIA</sequence>
<organism evidence="2 3">
    <name type="scientific">Candidatus Magnetobacterium casense</name>
    <dbReference type="NCBI Taxonomy" id="1455061"/>
    <lineage>
        <taxon>Bacteria</taxon>
        <taxon>Pseudomonadati</taxon>
        <taxon>Nitrospirota</taxon>
        <taxon>Thermodesulfovibrionia</taxon>
        <taxon>Thermodesulfovibrionales</taxon>
        <taxon>Candidatus Magnetobacteriaceae</taxon>
        <taxon>Candidatus Magnetobacterium</taxon>
    </lineage>
</organism>
<dbReference type="PROSITE" id="PS51197">
    <property type="entry name" value="HTH_RRF2_2"/>
    <property type="match status" value="1"/>
</dbReference>
<dbReference type="Proteomes" id="UP001196980">
    <property type="component" value="Unassembled WGS sequence"/>
</dbReference>
<keyword evidence="1" id="KW-0238">DNA-binding</keyword>
<dbReference type="NCBIfam" id="TIGR00738">
    <property type="entry name" value="rrf2_super"/>
    <property type="match status" value="1"/>
</dbReference>
<dbReference type="RefSeq" id="WP_218252454.1">
    <property type="nucleotide sequence ID" value="NZ_JABXWD010000154.1"/>
</dbReference>
<dbReference type="CDD" id="cd00090">
    <property type="entry name" value="HTH_ARSR"/>
    <property type="match status" value="1"/>
</dbReference>
<dbReference type="PANTHER" id="PTHR33221:SF5">
    <property type="entry name" value="HTH-TYPE TRANSCRIPTIONAL REGULATOR ISCR"/>
    <property type="match status" value="1"/>
</dbReference>
<reference evidence="2 3" key="1">
    <citation type="journal article" date="2020" name="J Geophys Res Biogeosci">
        <title>Magnetotaxis as an Adaptation to Enable Bacterial Shuttling of Microbial Sulfur and Sulfur Cycling Across Aquatic Oxic#Anoxic Interfaces.</title>
        <authorList>
            <person name="Li J."/>
            <person name="Liu P."/>
            <person name="Wang J."/>
            <person name="Roberts A.P."/>
            <person name="Pan Y."/>
        </authorList>
    </citation>
    <scope>NUCLEOTIDE SEQUENCE [LARGE SCALE GENOMIC DNA]</scope>
    <source>
        <strain evidence="2 3">MYR-1_YQ</strain>
    </source>
</reference>
<protein>
    <submittedName>
        <fullName evidence="2">RrF2 family transcriptional regulator</fullName>
    </submittedName>
</protein>
<comment type="caution">
    <text evidence="2">The sequence shown here is derived from an EMBL/GenBank/DDBJ whole genome shotgun (WGS) entry which is preliminary data.</text>
</comment>
<evidence type="ECO:0000313" key="2">
    <source>
        <dbReference type="EMBL" id="MBV6341826.1"/>
    </source>
</evidence>